<name>A0ABY7AC11_9FIRM</name>
<dbReference type="PANTHER" id="PTHR33164">
    <property type="entry name" value="TRANSCRIPTIONAL REGULATOR, MARR FAMILY"/>
    <property type="match status" value="1"/>
</dbReference>
<keyword evidence="3" id="KW-1185">Reference proteome</keyword>
<proteinExistence type="predicted"/>
<reference evidence="2" key="1">
    <citation type="submission" date="2022-11" db="EMBL/GenBank/DDBJ databases">
        <title>Lacrimispora xylanolytica sy1, complete genome.</title>
        <authorList>
            <person name="Choi S."/>
        </authorList>
    </citation>
    <scope>NUCLEOTIDE SEQUENCE</scope>
    <source>
        <strain evidence="2">Sy1</strain>
    </source>
</reference>
<dbReference type="Proteomes" id="UP001163115">
    <property type="component" value="Chromosome"/>
</dbReference>
<dbReference type="InterPro" id="IPR036390">
    <property type="entry name" value="WH_DNA-bd_sf"/>
</dbReference>
<sequence>MNRVSNTEEQHGFLMNSCLFFTTTKLSRALGKIAEEAFAKTGLSPSHASLLYLVNQNGGMMQKDLGETLHLTPSTITRLIEKLELKQLVTKRLEGKQAYLNPTPKGLALQKEITESWEQLHRQYDNILTEEETAQFIAISGKLLKSLTKDF</sequence>
<dbReference type="RefSeq" id="WP_024838665.1">
    <property type="nucleotide sequence ID" value="NZ_CP113524.1"/>
</dbReference>
<dbReference type="SMART" id="SM00347">
    <property type="entry name" value="HTH_MARR"/>
    <property type="match status" value="1"/>
</dbReference>
<protein>
    <submittedName>
        <fullName evidence="2">MarR family transcriptional regulator</fullName>
    </submittedName>
</protein>
<evidence type="ECO:0000259" key="1">
    <source>
        <dbReference type="PROSITE" id="PS50995"/>
    </source>
</evidence>
<dbReference type="Pfam" id="PF01047">
    <property type="entry name" value="MarR"/>
    <property type="match status" value="1"/>
</dbReference>
<accession>A0ABY7AC11</accession>
<dbReference type="Gene3D" id="1.10.10.10">
    <property type="entry name" value="Winged helix-like DNA-binding domain superfamily/Winged helix DNA-binding domain"/>
    <property type="match status" value="1"/>
</dbReference>
<dbReference type="EMBL" id="CP113524">
    <property type="protein sequence ID" value="WAJ23067.1"/>
    <property type="molecule type" value="Genomic_DNA"/>
</dbReference>
<dbReference type="InterPro" id="IPR039422">
    <property type="entry name" value="MarR/SlyA-like"/>
</dbReference>
<dbReference type="InterPro" id="IPR000835">
    <property type="entry name" value="HTH_MarR-typ"/>
</dbReference>
<evidence type="ECO:0000313" key="3">
    <source>
        <dbReference type="Proteomes" id="UP001163115"/>
    </source>
</evidence>
<gene>
    <name evidence="2" type="ORF">OW255_16060</name>
</gene>
<dbReference type="PROSITE" id="PS50995">
    <property type="entry name" value="HTH_MARR_2"/>
    <property type="match status" value="1"/>
</dbReference>
<evidence type="ECO:0000313" key="2">
    <source>
        <dbReference type="EMBL" id="WAJ23067.1"/>
    </source>
</evidence>
<dbReference type="InterPro" id="IPR036388">
    <property type="entry name" value="WH-like_DNA-bd_sf"/>
</dbReference>
<organism evidence="2 3">
    <name type="scientific">Lacrimispora xylanolytica</name>
    <dbReference type="NCBI Taxonomy" id="29375"/>
    <lineage>
        <taxon>Bacteria</taxon>
        <taxon>Bacillati</taxon>
        <taxon>Bacillota</taxon>
        <taxon>Clostridia</taxon>
        <taxon>Lachnospirales</taxon>
        <taxon>Lachnospiraceae</taxon>
        <taxon>Lacrimispora</taxon>
    </lineage>
</organism>
<dbReference type="PANTHER" id="PTHR33164:SF43">
    <property type="entry name" value="HTH-TYPE TRANSCRIPTIONAL REPRESSOR YETL"/>
    <property type="match status" value="1"/>
</dbReference>
<dbReference type="SUPFAM" id="SSF46785">
    <property type="entry name" value="Winged helix' DNA-binding domain"/>
    <property type="match status" value="1"/>
</dbReference>
<feature type="domain" description="HTH marR-type" evidence="1">
    <location>
        <begin position="16"/>
        <end position="145"/>
    </location>
</feature>